<reference evidence="2" key="1">
    <citation type="submission" date="2018-10" db="EMBL/GenBank/DDBJ databases">
        <title>Acidithiobacillus sulfuriphilus sp. nov.: an extremely acidophilic sulfur-oxidizing chemolithotroph isolated from a neutral pH environment.</title>
        <authorList>
            <person name="Falagan C."/>
            <person name="Moya-Beltran A."/>
            <person name="Quatrini R."/>
            <person name="Johnson D.B."/>
        </authorList>
    </citation>
    <scope>NUCLEOTIDE SEQUENCE [LARGE SCALE GENOMIC DNA]</scope>
    <source>
        <strain evidence="2">CJ-2</strain>
    </source>
</reference>
<gene>
    <name evidence="2" type="ORF">EC580_08740</name>
</gene>
<comment type="similarity">
    <text evidence="1">Belongs to the PemK/MazF family.</text>
</comment>
<evidence type="ECO:0000256" key="1">
    <source>
        <dbReference type="PIRNR" id="PIRNR033490"/>
    </source>
</evidence>
<dbReference type="GO" id="GO:0016075">
    <property type="term" value="P:rRNA catabolic process"/>
    <property type="evidence" value="ECO:0007669"/>
    <property type="project" value="TreeGrafter"/>
</dbReference>
<keyword evidence="1" id="KW-0540">Nuclease</keyword>
<dbReference type="GO" id="GO:0016787">
    <property type="term" value="F:hydrolase activity"/>
    <property type="evidence" value="ECO:0007669"/>
    <property type="project" value="UniProtKB-KW"/>
</dbReference>
<keyword evidence="1" id="KW-0255">Endonuclease</keyword>
<dbReference type="Pfam" id="PF02452">
    <property type="entry name" value="PemK_toxin"/>
    <property type="match status" value="1"/>
</dbReference>
<dbReference type="GO" id="GO:0004521">
    <property type="term" value="F:RNA endonuclease activity"/>
    <property type="evidence" value="ECO:0007669"/>
    <property type="project" value="TreeGrafter"/>
</dbReference>
<dbReference type="Gene3D" id="2.30.30.110">
    <property type="match status" value="1"/>
</dbReference>
<name>A0A3M8QXV4_9PROT</name>
<dbReference type="EC" id="3.1.-.-" evidence="1"/>
<comment type="function">
    <text evidence="1">Toxic component of a type II toxin-antitoxin (TA) system.</text>
</comment>
<dbReference type="GO" id="GO:0006402">
    <property type="term" value="P:mRNA catabolic process"/>
    <property type="evidence" value="ECO:0007669"/>
    <property type="project" value="TreeGrafter"/>
</dbReference>
<keyword evidence="1" id="KW-0378">Hydrolase</keyword>
<dbReference type="PANTHER" id="PTHR33988">
    <property type="entry name" value="ENDORIBONUCLEASE MAZF-RELATED"/>
    <property type="match status" value="1"/>
</dbReference>
<dbReference type="OrthoDB" id="9808744at2"/>
<evidence type="ECO:0000313" key="2">
    <source>
        <dbReference type="EMBL" id="RNF60905.1"/>
    </source>
</evidence>
<accession>A0A3M8QXV4</accession>
<dbReference type="AlphaFoldDB" id="A0A3M8QXV4"/>
<dbReference type="PIRSF" id="PIRSF033490">
    <property type="entry name" value="MazF"/>
    <property type="match status" value="1"/>
</dbReference>
<sequence length="117" mass="12735">MVAVIRRGEVWVGNLNPPRGVEIGKIRPVLIIQADELTAAGTPLVVVLPLTTQVRTLFQKWRVLLPARQRLLKDCQVVVDQPRALDRGRLGDGPLAVLTAAEMAAVDRSLMAVLGLL</sequence>
<dbReference type="InterPro" id="IPR003477">
    <property type="entry name" value="PemK-like"/>
</dbReference>
<dbReference type="RefSeq" id="WP_123104173.1">
    <property type="nucleotide sequence ID" value="NZ_CP127527.1"/>
</dbReference>
<organism evidence="2">
    <name type="scientific">Acidithiobacillus sulfuriphilus</name>
    <dbReference type="NCBI Taxonomy" id="1867749"/>
    <lineage>
        <taxon>Bacteria</taxon>
        <taxon>Pseudomonadati</taxon>
        <taxon>Pseudomonadota</taxon>
        <taxon>Acidithiobacillia</taxon>
        <taxon>Acidithiobacillales</taxon>
        <taxon>Acidithiobacillaceae</taxon>
        <taxon>Acidithiobacillus</taxon>
    </lineage>
</organism>
<dbReference type="InterPro" id="IPR011067">
    <property type="entry name" value="Plasmid_toxin/cell-grow_inhib"/>
</dbReference>
<dbReference type="SUPFAM" id="SSF50118">
    <property type="entry name" value="Cell growth inhibitor/plasmid maintenance toxic component"/>
    <property type="match status" value="1"/>
</dbReference>
<protein>
    <recommendedName>
        <fullName evidence="1">mRNA interferase</fullName>
        <ecNumber evidence="1">3.1.-.-</ecNumber>
    </recommendedName>
</protein>
<dbReference type="EMBL" id="RIZI01000172">
    <property type="protein sequence ID" value="RNF60905.1"/>
    <property type="molecule type" value="Genomic_DNA"/>
</dbReference>
<proteinExistence type="inferred from homology"/>
<comment type="caution">
    <text evidence="2">The sequence shown here is derived from an EMBL/GenBank/DDBJ whole genome shotgun (WGS) entry which is preliminary data.</text>
</comment>
<dbReference type="GO" id="GO:0003677">
    <property type="term" value="F:DNA binding"/>
    <property type="evidence" value="ECO:0007669"/>
    <property type="project" value="InterPro"/>
</dbReference>